<dbReference type="EMBL" id="CP144753">
    <property type="protein sequence ID" value="WVZ95314.1"/>
    <property type="molecule type" value="Genomic_DNA"/>
</dbReference>
<feature type="domain" description="Reverse transcriptase zinc-binding" evidence="3">
    <location>
        <begin position="972"/>
        <end position="1056"/>
    </location>
</feature>
<evidence type="ECO:0008006" key="6">
    <source>
        <dbReference type="Google" id="ProtNLM"/>
    </source>
</evidence>
<accession>A0AAQ3UPM2</accession>
<dbReference type="Proteomes" id="UP001341281">
    <property type="component" value="Chromosome 09"/>
</dbReference>
<evidence type="ECO:0000313" key="5">
    <source>
        <dbReference type="Proteomes" id="UP001341281"/>
    </source>
</evidence>
<feature type="region of interest" description="Disordered" evidence="1">
    <location>
        <begin position="34"/>
        <end position="58"/>
    </location>
</feature>
<evidence type="ECO:0000256" key="1">
    <source>
        <dbReference type="SAM" id="MobiDB-lite"/>
    </source>
</evidence>
<feature type="domain" description="Reverse transcriptase" evidence="2">
    <location>
        <begin position="624"/>
        <end position="741"/>
    </location>
</feature>
<evidence type="ECO:0000259" key="2">
    <source>
        <dbReference type="Pfam" id="PF00078"/>
    </source>
</evidence>
<dbReference type="PANTHER" id="PTHR19446">
    <property type="entry name" value="REVERSE TRANSCRIPTASES"/>
    <property type="match status" value="1"/>
</dbReference>
<evidence type="ECO:0000313" key="4">
    <source>
        <dbReference type="EMBL" id="WVZ95314.1"/>
    </source>
</evidence>
<evidence type="ECO:0000259" key="3">
    <source>
        <dbReference type="Pfam" id="PF13966"/>
    </source>
</evidence>
<keyword evidence="5" id="KW-1185">Reference proteome</keyword>
<dbReference type="AlphaFoldDB" id="A0AAQ3UPM2"/>
<dbReference type="InterPro" id="IPR000477">
    <property type="entry name" value="RT_dom"/>
</dbReference>
<dbReference type="InterPro" id="IPR026960">
    <property type="entry name" value="RVT-Znf"/>
</dbReference>
<organism evidence="4 5">
    <name type="scientific">Paspalum notatum var. saurae</name>
    <dbReference type="NCBI Taxonomy" id="547442"/>
    <lineage>
        <taxon>Eukaryota</taxon>
        <taxon>Viridiplantae</taxon>
        <taxon>Streptophyta</taxon>
        <taxon>Embryophyta</taxon>
        <taxon>Tracheophyta</taxon>
        <taxon>Spermatophyta</taxon>
        <taxon>Magnoliopsida</taxon>
        <taxon>Liliopsida</taxon>
        <taxon>Poales</taxon>
        <taxon>Poaceae</taxon>
        <taxon>PACMAD clade</taxon>
        <taxon>Panicoideae</taxon>
        <taxon>Andropogonodae</taxon>
        <taxon>Paspaleae</taxon>
        <taxon>Paspalinae</taxon>
        <taxon>Paspalum</taxon>
    </lineage>
</organism>
<reference evidence="4 5" key="1">
    <citation type="submission" date="2024-02" db="EMBL/GenBank/DDBJ databases">
        <title>High-quality chromosome-scale genome assembly of Pensacola bahiagrass (Paspalum notatum Flugge var. saurae).</title>
        <authorList>
            <person name="Vega J.M."/>
            <person name="Podio M."/>
            <person name="Orjuela J."/>
            <person name="Siena L.A."/>
            <person name="Pessino S.C."/>
            <person name="Combes M.C."/>
            <person name="Mariac C."/>
            <person name="Albertini E."/>
            <person name="Pupilli F."/>
            <person name="Ortiz J.P.A."/>
            <person name="Leblanc O."/>
        </authorList>
    </citation>
    <scope>NUCLEOTIDE SEQUENCE [LARGE SCALE GENOMIC DNA]</scope>
    <source>
        <strain evidence="4">R1</strain>
        <tissue evidence="4">Leaf</tissue>
    </source>
</reference>
<dbReference type="CDD" id="cd01650">
    <property type="entry name" value="RT_nLTR_like"/>
    <property type="match status" value="1"/>
</dbReference>
<sequence length="1079" mass="121172">MAADHELEPGFATRSSFPRRLGWVDGSYGPHPRVPVHDRLGVRGHVRSPPSDGDDREIQRRQGLRSINDIPESYRGQVSVWYGSKFRTQGQQGYQGRGRNHCAPISGLDPVLHYLSCKTVCLGDLQDRGDPMLDELHCVQKFAKCTISTNPSPQTIVDSAPAAPAFVPQVVSAPVLPDELPVSVDVYTGVNIPVADADEVATVETVADAVFPQSVGVAVTPAVPSLDSMLSPVPAAVLPTPPAKPSKCSRVSNKNAKPTRSSARLASKPKTNLTMEEQATALLMKRSGIISEQAIPDEQDHSSFRALFVNHLNGETVDSYRDLFSLGEDGSDPLAPLAAFSSLVSDHCPLVLSGNVQGRPYKGFRFESFWPKLAGFSVTVEDAWNKQLSIFNPFLRLHTKLQRTAKALRAWSKALIGNNKLLMTAAKLLIWILDVVQDYRPLSPAELSLHKHLKARFLGLAAVEKIRARQASRLTMIKAAHSNSKLFFLHLNGRRRRNFIQHFSTPTGNVFSQDEKDTHAYNHFSNLLGSPPSRANTLNWDALGLQSSNLAHLEEPFEEEEILEAVNDLHAEKAPGPDGFIRMFFRSSWGIVKEDLMLAVNYFYQLHDQHLNKLNSAHICLLPKNPDATCISDFRPISLTHSVAKIISKALANRLALCLGQLVSRSQSAFIRKRSIHDNFLFTQSLIRELHKTKTPTLFLKLDIAKAFDSVRWDYLMEVLQKLGFGNRWRAWVSNLLKVDFQPVLDKLANKLAAWKGKLLDRAGRLTLVNSVLSAIPVHFLTLFPLKKWALKKVDKIRRSFLWKGADNANGGHCLVQWTKAARPKSLGGLGILDLERFSRALRLRWLWFQWTDPHRPWVGTQPPCDKIDEALFRSSTVVSVGDGQKTNFWYDSWLSGRAPIDLAPNLYPLAWRKNKKLSEQLPNLNWTRGLWRMENAQQLNEFILLWNELEGVVLTDQADTIRWKWTENGIYSSKSAYLMQFKGSFCPFNAKSIWLAHAEGKHKFFAWLLVQAKILTADKLAQRNWPCNPVCLLCDQEPETALHLCPKCPFALQVWECLRIATSNQILPPSPDTQSIQD</sequence>
<dbReference type="Pfam" id="PF13966">
    <property type="entry name" value="zf-RVT"/>
    <property type="match status" value="1"/>
</dbReference>
<feature type="region of interest" description="Disordered" evidence="1">
    <location>
        <begin position="1"/>
        <end position="20"/>
    </location>
</feature>
<name>A0AAQ3UPM2_PASNO</name>
<protein>
    <recommendedName>
        <fullName evidence="6">Reverse transcriptase domain-containing protein</fullName>
    </recommendedName>
</protein>
<dbReference type="Pfam" id="PF00078">
    <property type="entry name" value="RVT_1"/>
    <property type="match status" value="1"/>
</dbReference>
<feature type="region of interest" description="Disordered" evidence="1">
    <location>
        <begin position="240"/>
        <end position="267"/>
    </location>
</feature>
<feature type="compositionally biased region" description="Polar residues" evidence="1">
    <location>
        <begin position="249"/>
        <end position="267"/>
    </location>
</feature>
<gene>
    <name evidence="4" type="ORF">U9M48_041096</name>
</gene>
<proteinExistence type="predicted"/>